<proteinExistence type="predicted"/>
<dbReference type="Pfam" id="PF16510">
    <property type="entry name" value="P22_portal"/>
    <property type="match status" value="1"/>
</dbReference>
<dbReference type="Proteomes" id="UP000789704">
    <property type="component" value="Unassembled WGS sequence"/>
</dbReference>
<feature type="coiled-coil region" evidence="1">
    <location>
        <begin position="591"/>
        <end position="618"/>
    </location>
</feature>
<protein>
    <recommendedName>
        <fullName evidence="5">Portal protein</fullName>
    </recommendedName>
</protein>
<comment type="caution">
    <text evidence="3">The sequence shown here is derived from an EMBL/GenBank/DDBJ whole genome shotgun (WGS) entry which is preliminary data.</text>
</comment>
<feature type="compositionally biased region" description="Low complexity" evidence="2">
    <location>
        <begin position="387"/>
        <end position="396"/>
    </location>
</feature>
<dbReference type="EMBL" id="CAJQZC010000005">
    <property type="protein sequence ID" value="CAG4900742.1"/>
    <property type="molecule type" value="Genomic_DNA"/>
</dbReference>
<sequence length="728" mass="82149">MAERKQEIIKRAHDRFKSCISWESDARGRFKDDIRFLYADPDNQEQWPAQTRAQRQLSGQPMVTINKTHTHWLHVVNYGKENKPSIQITATGEESTYESAQIFSQVVRRIEYISNAQAAYKKAMEFQVGGGIGYWRIVSDYVDDDSFDQDLFIREVQDPLSIYMDPHMKKTDGSDARFAFIFDDMPKDQAEKKYGKSVTTGAMSEGELSWTRKDSVRVAEYYERDESREWLYAIEGDDGSTTLTRESAIPPEGRGLLDQAMAEGKAQRRKVPKWNVKWYLIVGDEIVDKSIWLGKYIPIIRVPGEEVVIEGRMDRKGLVRYMKDSQRAYNYNASAALEFGALQSKSPYIAPVEAIEGLENYWATANTQNHAYLPYNNADENGNPITQPQRQQPPASAPVYMEGMQASEHQMMMASGQYESTFSEQGNEVSGISIEQRQKQGQRVTFNYQDAMADAIRFTGVQLIDLIPKYYDTRRVLLIMDEESGEEHEIHIDPDAKKAVQQKEDAGEAKVAAIFNPAVGRYNVQAKCGPNFDTRREQAFDAMTQLLAAQPALAQVIGDLYMGTADFPAADKLQERMRNWIPKEILGEGPSKEEQQLQQQLQQAMQLLQTQHQMLNDKSIEQQLQAKRVDMDALNHLALRMENDNKAILDAFKAETDRLKTLAPAMGEGALEPIIRKALAEILGAPNPDAGISPDNADPANLYAAQIQSVLAPPEPAAPATPQQQQPA</sequence>
<feature type="region of interest" description="Disordered" evidence="2">
    <location>
        <begin position="377"/>
        <end position="396"/>
    </location>
</feature>
<keyword evidence="4" id="KW-1185">Reference proteome</keyword>
<evidence type="ECO:0000313" key="3">
    <source>
        <dbReference type="EMBL" id="CAG4900742.1"/>
    </source>
</evidence>
<evidence type="ECO:0008006" key="5">
    <source>
        <dbReference type="Google" id="ProtNLM"/>
    </source>
</evidence>
<dbReference type="RefSeq" id="WP_228877693.1">
    <property type="nucleotide sequence ID" value="NZ_CAJQZC010000005.1"/>
</dbReference>
<evidence type="ECO:0000256" key="2">
    <source>
        <dbReference type="SAM" id="MobiDB-lite"/>
    </source>
</evidence>
<gene>
    <name evidence="3" type="ORF">LMG31841_02912</name>
</gene>
<name>A0A9N8RXE2_9BURK</name>
<organism evidence="3 4">
    <name type="scientific">Paraburkholderia saeva</name>
    <dbReference type="NCBI Taxonomy" id="2777537"/>
    <lineage>
        <taxon>Bacteria</taxon>
        <taxon>Pseudomonadati</taxon>
        <taxon>Pseudomonadota</taxon>
        <taxon>Betaproteobacteria</taxon>
        <taxon>Burkholderiales</taxon>
        <taxon>Burkholderiaceae</taxon>
        <taxon>Paraburkholderia</taxon>
    </lineage>
</organism>
<accession>A0A9N8RXE2</accession>
<dbReference type="AlphaFoldDB" id="A0A9N8RXE2"/>
<keyword evidence="1" id="KW-0175">Coiled coil</keyword>
<reference evidence="3" key="1">
    <citation type="submission" date="2021-04" db="EMBL/GenBank/DDBJ databases">
        <authorList>
            <person name="Vanwijnsberghe S."/>
        </authorList>
    </citation>
    <scope>NUCLEOTIDE SEQUENCE</scope>
    <source>
        <strain evidence="3">LMG 31841</strain>
    </source>
</reference>
<evidence type="ECO:0000256" key="1">
    <source>
        <dbReference type="SAM" id="Coils"/>
    </source>
</evidence>
<dbReference type="InterPro" id="IPR032427">
    <property type="entry name" value="P22_portal"/>
</dbReference>
<evidence type="ECO:0000313" key="4">
    <source>
        <dbReference type="Proteomes" id="UP000789704"/>
    </source>
</evidence>